<sequence length="767" mass="82119">MADDADLAGLLPTIKCSNCNMNVEISAMGEHVCQKQTPRMRVSPLPPPSPAMAALCRTRLTPFRQLRRLQNPNRKHHRSLAGRDLLRESILLQLVSPTRHSTTVDVVLTVDSSLDRPFLRPDDVLTPSSTPGSHSVSPSPGTKSPHRPGPPPRSNTVPLPPDPPSPELTNLDCAFPPFPSTPARDRKTNPTSPRPPTAAPRSPRPAESNTQGSNGTHSRGMSTDSKGTFRTSVASSRYGDPISRPSTSHSLRRPSVGGSRPRNVMDEVPPIPTGPLKSFRRDSQMSAAESTVAGSPPKTAKGGYGGLDLELTEDPEPYEDASVRSSNSNPTPNPFPRSQTMPVRSETPEDLEEPPEALSRRPTEPVNSLMRDSLFLDVPSTITNTESKKDAEGGLTVSNFARALDLDNPYHATEESTSSTESSHSDNGSGSSLSSPPSETDRKPSELSQIDEMLQDLQMNQNASPGDEKPPATRTSDLEPPRLTDPSLRGPDSPTDPALERGLFSERGAPPKSPLRPKTPPAEPIPRPPTATGQKRRCRGCGQPITGKSVSSADGRLTGRYHKACFVCHTCRAPFLTADFYVLDDHPYCAQHYHELNGSLCATCNRGIEGQYLETVEKSGRGAKFHPDCLTCRTCKIVLRGDYFEWNGQVYCERDARRAAAMTPPPPPPGRRPTMPSSPLARPPGYPPGGPPPPGRGGPRQGPPGPRGPPHGPRGPPGPGGRGGPGPGGPGGPRGPGGPPPPNNPGPGQSPGPRRFPERRTTKLMMI</sequence>
<evidence type="ECO:0000256" key="4">
    <source>
        <dbReference type="ARBA" id="ARBA00023038"/>
    </source>
</evidence>
<dbReference type="Proteomes" id="UP000053958">
    <property type="component" value="Unassembled WGS sequence"/>
</dbReference>
<dbReference type="PROSITE" id="PS00478">
    <property type="entry name" value="LIM_DOMAIN_1"/>
    <property type="match status" value="1"/>
</dbReference>
<evidence type="ECO:0000256" key="6">
    <source>
        <dbReference type="SAM" id="MobiDB-lite"/>
    </source>
</evidence>
<evidence type="ECO:0000313" key="9">
    <source>
        <dbReference type="Proteomes" id="UP000053958"/>
    </source>
</evidence>
<dbReference type="GO" id="GO:0046872">
    <property type="term" value="F:metal ion binding"/>
    <property type="evidence" value="ECO:0007669"/>
    <property type="project" value="UniProtKB-KW"/>
</dbReference>
<dbReference type="PROSITE" id="PS50023">
    <property type="entry name" value="LIM_DOMAIN_2"/>
    <property type="match status" value="2"/>
</dbReference>
<evidence type="ECO:0000256" key="5">
    <source>
        <dbReference type="PROSITE-ProRule" id="PRU00125"/>
    </source>
</evidence>
<feature type="compositionally biased region" description="Pro residues" evidence="6">
    <location>
        <begin position="681"/>
        <end position="719"/>
    </location>
</feature>
<dbReference type="CDD" id="cd09397">
    <property type="entry name" value="LIM1_UF1"/>
    <property type="match status" value="1"/>
</dbReference>
<dbReference type="FunFam" id="2.10.110.10:FF:000119">
    <property type="entry name" value="LIM domain protein"/>
    <property type="match status" value="1"/>
</dbReference>
<evidence type="ECO:0000313" key="8">
    <source>
        <dbReference type="EMBL" id="KKA22002.1"/>
    </source>
</evidence>
<feature type="region of interest" description="Disordered" evidence="6">
    <location>
        <begin position="116"/>
        <end position="376"/>
    </location>
</feature>
<keyword evidence="3 5" id="KW-0862">Zinc</keyword>
<feature type="domain" description="LIM zinc-binding" evidence="7">
    <location>
        <begin position="600"/>
        <end position="662"/>
    </location>
</feature>
<reference evidence="8 9" key="1">
    <citation type="submission" date="2015-04" db="EMBL/GenBank/DDBJ databases">
        <authorList>
            <person name="Heijne W.H."/>
            <person name="Fedorova N.D."/>
            <person name="Nierman W.C."/>
            <person name="Vollebregt A.W."/>
            <person name="Zhao Z."/>
            <person name="Wu L."/>
            <person name="Kumar M."/>
            <person name="Stam H."/>
            <person name="van den Berg M.A."/>
            <person name="Pel H.J."/>
        </authorList>
    </citation>
    <scope>NUCLEOTIDE SEQUENCE [LARGE SCALE GENOMIC DNA]</scope>
    <source>
        <strain evidence="8 9">CBS 393.64</strain>
    </source>
</reference>
<dbReference type="GO" id="GO:0030695">
    <property type="term" value="F:GTPase regulator activity"/>
    <property type="evidence" value="ECO:0007669"/>
    <property type="project" value="UniProtKB-ARBA"/>
</dbReference>
<dbReference type="RefSeq" id="XP_013328614.1">
    <property type="nucleotide sequence ID" value="XM_013473160.1"/>
</dbReference>
<dbReference type="PANTHER" id="PTHR24207">
    <property type="entry name" value="ZYX102 PROTEIN"/>
    <property type="match status" value="1"/>
</dbReference>
<feature type="compositionally biased region" description="Pro residues" evidence="6">
    <location>
        <begin position="511"/>
        <end position="529"/>
    </location>
</feature>
<dbReference type="CDD" id="cd08368">
    <property type="entry name" value="LIM"/>
    <property type="match status" value="1"/>
</dbReference>
<feature type="compositionally biased region" description="Gly residues" evidence="6">
    <location>
        <begin position="720"/>
        <end position="735"/>
    </location>
</feature>
<dbReference type="STRING" id="1408163.A0A0F4YUP6"/>
<proteinExistence type="predicted"/>
<protein>
    <submittedName>
        <fullName evidence="8">LIM domain protein</fullName>
    </submittedName>
</protein>
<organism evidence="8 9">
    <name type="scientific">Rasamsonia emersonii (strain ATCC 16479 / CBS 393.64 / IMI 116815)</name>
    <dbReference type="NCBI Taxonomy" id="1408163"/>
    <lineage>
        <taxon>Eukaryota</taxon>
        <taxon>Fungi</taxon>
        <taxon>Dikarya</taxon>
        <taxon>Ascomycota</taxon>
        <taxon>Pezizomycotina</taxon>
        <taxon>Eurotiomycetes</taxon>
        <taxon>Eurotiomycetidae</taxon>
        <taxon>Eurotiales</taxon>
        <taxon>Trichocomaceae</taxon>
        <taxon>Rasamsonia</taxon>
    </lineage>
</organism>
<dbReference type="SUPFAM" id="SSF57716">
    <property type="entry name" value="Glucocorticoid receptor-like (DNA-binding domain)"/>
    <property type="match status" value="1"/>
</dbReference>
<dbReference type="OrthoDB" id="1112565at2759"/>
<evidence type="ECO:0000259" key="7">
    <source>
        <dbReference type="PROSITE" id="PS50023"/>
    </source>
</evidence>
<evidence type="ECO:0000256" key="2">
    <source>
        <dbReference type="ARBA" id="ARBA00022737"/>
    </source>
</evidence>
<evidence type="ECO:0000256" key="1">
    <source>
        <dbReference type="ARBA" id="ARBA00022723"/>
    </source>
</evidence>
<accession>A0A0F4YUP6</accession>
<feature type="region of interest" description="Disordered" evidence="6">
    <location>
        <begin position="406"/>
        <end position="540"/>
    </location>
</feature>
<dbReference type="GeneID" id="25316326"/>
<feature type="compositionally biased region" description="Polar residues" evidence="6">
    <location>
        <begin position="284"/>
        <end position="293"/>
    </location>
</feature>
<dbReference type="InterPro" id="IPR001781">
    <property type="entry name" value="Znf_LIM"/>
</dbReference>
<keyword evidence="1 5" id="KW-0479">Metal-binding</keyword>
<name>A0A0F4YUP6_RASE3</name>
<dbReference type="FunFam" id="2.10.110.10:FF:000105">
    <property type="entry name" value="Similar to LIM domain-containing protein"/>
    <property type="match status" value="1"/>
</dbReference>
<dbReference type="AlphaFoldDB" id="A0A0F4YUP6"/>
<feature type="compositionally biased region" description="Pro residues" evidence="6">
    <location>
        <begin position="147"/>
        <end position="166"/>
    </location>
</feature>
<gene>
    <name evidence="8" type="ORF">T310_3977</name>
</gene>
<dbReference type="Gene3D" id="2.10.110.10">
    <property type="entry name" value="Cysteine Rich Protein"/>
    <property type="match status" value="2"/>
</dbReference>
<feature type="domain" description="LIM zinc-binding" evidence="7">
    <location>
        <begin position="536"/>
        <end position="599"/>
    </location>
</feature>
<keyword evidence="2" id="KW-0677">Repeat</keyword>
<feature type="compositionally biased region" description="Basic and acidic residues" evidence="6">
    <location>
        <begin position="466"/>
        <end position="482"/>
    </location>
</feature>
<dbReference type="Pfam" id="PF00412">
    <property type="entry name" value="LIM"/>
    <property type="match status" value="2"/>
</dbReference>
<feature type="compositionally biased region" description="Polar residues" evidence="6">
    <location>
        <begin position="207"/>
        <end position="235"/>
    </location>
</feature>
<feature type="compositionally biased region" description="Low complexity" evidence="6">
    <location>
        <begin position="415"/>
        <end position="438"/>
    </location>
</feature>
<keyword evidence="9" id="KW-1185">Reference proteome</keyword>
<feature type="compositionally biased region" description="Low complexity" evidence="6">
    <location>
        <begin position="126"/>
        <end position="142"/>
    </location>
</feature>
<keyword evidence="4 5" id="KW-0440">LIM domain</keyword>
<dbReference type="PANTHER" id="PTHR24207:SF2">
    <property type="entry name" value="ZYX102 PROTEIN"/>
    <property type="match status" value="1"/>
</dbReference>
<comment type="caution">
    <text evidence="8">The sequence shown here is derived from an EMBL/GenBank/DDBJ whole genome shotgun (WGS) entry which is preliminary data.</text>
</comment>
<feature type="compositionally biased region" description="Acidic residues" evidence="6">
    <location>
        <begin position="310"/>
        <end position="319"/>
    </location>
</feature>
<feature type="compositionally biased region" description="Pro residues" evidence="6">
    <location>
        <begin position="736"/>
        <end position="750"/>
    </location>
</feature>
<feature type="region of interest" description="Disordered" evidence="6">
    <location>
        <begin position="660"/>
        <end position="767"/>
    </location>
</feature>
<evidence type="ECO:0000256" key="3">
    <source>
        <dbReference type="ARBA" id="ARBA00022833"/>
    </source>
</evidence>
<dbReference type="EMBL" id="LASV01000161">
    <property type="protein sequence ID" value="KKA22002.1"/>
    <property type="molecule type" value="Genomic_DNA"/>
</dbReference>
<dbReference type="SMART" id="SM00132">
    <property type="entry name" value="LIM"/>
    <property type="match status" value="2"/>
</dbReference>